<dbReference type="Pfam" id="PF00534">
    <property type="entry name" value="Glycos_transf_1"/>
    <property type="match status" value="1"/>
</dbReference>
<dbReference type="SUPFAM" id="SSF53756">
    <property type="entry name" value="UDP-Glycosyltransferase/glycogen phosphorylase"/>
    <property type="match status" value="1"/>
</dbReference>
<dbReference type="InterPro" id="IPR028098">
    <property type="entry name" value="Glyco_trans_4-like_N"/>
</dbReference>
<sequence length="374" mass="41557">MNVFVIPSWYDTGDKPHCGVFFAEQARALIRAGHRVHLLYPDLRFKLGGLPTGVFSLPGGVPGLFCRRRSLTPFWERGRWPQRRWMLEKLYRRAEQEWGRPDVVHLHACTMGVEAVWLCQKHRLPLVYTEHYSALMREPHGALREQLMRTLAGATVAAAVSRALQERLREFRADTCYIPNLVDAERFAPAPIPHGGVVFGTLGNLIPRKRVDLLLRAFAKAGLENARLRIGGDGPERERLERLTESLRLKDRVEFCGAVPYSRAPAFYNACNCLVSASEAETFGMTLIEALACGVPVLSARSGGPESIVVPGQNGWLVPVGDADALADGLREAAGRPFDPAALRADCIARFGEGVVVRQIEQAYQKAVYGYERA</sequence>
<dbReference type="KEGG" id="eha:Ethha_0673"/>
<dbReference type="AlphaFoldDB" id="E6U9X6"/>
<evidence type="ECO:0000259" key="2">
    <source>
        <dbReference type="Pfam" id="PF13439"/>
    </source>
</evidence>
<dbReference type="eggNOG" id="COG0438">
    <property type="taxonomic scope" value="Bacteria"/>
</dbReference>
<accession>E6U9X6</accession>
<dbReference type="PANTHER" id="PTHR45947:SF3">
    <property type="entry name" value="SULFOQUINOVOSYL TRANSFERASE SQD2"/>
    <property type="match status" value="1"/>
</dbReference>
<organism evidence="3 4">
    <name type="scientific">Ethanoligenens harbinense (strain DSM 18485 / JCM 12961 / CGMCC 1.5033 / YUAN-3)</name>
    <dbReference type="NCBI Taxonomy" id="663278"/>
    <lineage>
        <taxon>Bacteria</taxon>
        <taxon>Bacillati</taxon>
        <taxon>Bacillota</taxon>
        <taxon>Clostridia</taxon>
        <taxon>Eubacteriales</taxon>
        <taxon>Oscillospiraceae</taxon>
        <taxon>Ethanoligenens</taxon>
    </lineage>
</organism>
<dbReference type="EMBL" id="CP002400">
    <property type="protein sequence ID" value="ADU26242.1"/>
    <property type="molecule type" value="Genomic_DNA"/>
</dbReference>
<dbReference type="PANTHER" id="PTHR45947">
    <property type="entry name" value="SULFOQUINOVOSYL TRANSFERASE SQD2"/>
    <property type="match status" value="1"/>
</dbReference>
<dbReference type="Proteomes" id="UP000001551">
    <property type="component" value="Chromosome"/>
</dbReference>
<evidence type="ECO:0000313" key="4">
    <source>
        <dbReference type="Proteomes" id="UP000001551"/>
    </source>
</evidence>
<dbReference type="STRING" id="663278.Ethha_0673"/>
<keyword evidence="3" id="KW-0808">Transferase</keyword>
<evidence type="ECO:0000313" key="3">
    <source>
        <dbReference type="EMBL" id="ADU26242.1"/>
    </source>
</evidence>
<dbReference type="InterPro" id="IPR050194">
    <property type="entry name" value="Glycosyltransferase_grp1"/>
</dbReference>
<dbReference type="HOGENOM" id="CLU_009583_2_4_9"/>
<keyword evidence="4" id="KW-1185">Reference proteome</keyword>
<protein>
    <submittedName>
        <fullName evidence="3">Glycosyl transferase group 1</fullName>
    </submittedName>
</protein>
<dbReference type="Gene3D" id="3.40.50.2000">
    <property type="entry name" value="Glycogen Phosphorylase B"/>
    <property type="match status" value="2"/>
</dbReference>
<evidence type="ECO:0000259" key="1">
    <source>
        <dbReference type="Pfam" id="PF00534"/>
    </source>
</evidence>
<gene>
    <name evidence="3" type="ordered locus">Ethha_0673</name>
</gene>
<dbReference type="GO" id="GO:0016757">
    <property type="term" value="F:glycosyltransferase activity"/>
    <property type="evidence" value="ECO:0007669"/>
    <property type="project" value="InterPro"/>
</dbReference>
<name>E6U9X6_ETHHY</name>
<dbReference type="RefSeq" id="WP_013484612.1">
    <property type="nucleotide sequence ID" value="NC_014828.1"/>
</dbReference>
<proteinExistence type="predicted"/>
<dbReference type="Pfam" id="PF13439">
    <property type="entry name" value="Glyco_transf_4"/>
    <property type="match status" value="1"/>
</dbReference>
<reference evidence="3 4" key="1">
    <citation type="submission" date="2010-12" db="EMBL/GenBank/DDBJ databases">
        <title>Complete sequence of Ethanoligenens harbinense YUAN-3.</title>
        <authorList>
            <person name="Lucas S."/>
            <person name="Copeland A."/>
            <person name="Lapidus A."/>
            <person name="Cheng J.-F."/>
            <person name="Bruce D."/>
            <person name="Goodwin L."/>
            <person name="Pitluck S."/>
            <person name="Chertkov O."/>
            <person name="Misra M."/>
            <person name="Detter J.C."/>
            <person name="Han C."/>
            <person name="Tapia R."/>
            <person name="Land M."/>
            <person name="Hauser L."/>
            <person name="Jeffries C."/>
            <person name="Kyrpides N."/>
            <person name="Ivanova N."/>
            <person name="Mikhailova N."/>
            <person name="Wang A."/>
            <person name="Mouttaki H."/>
            <person name="He Z."/>
            <person name="Zhou J."/>
            <person name="Hemme C.L."/>
            <person name="Woyke T."/>
        </authorList>
    </citation>
    <scope>NUCLEOTIDE SEQUENCE [LARGE SCALE GENOMIC DNA]</scope>
    <source>
        <strain evidence="4">DSM 18485 / JCM 12961 / CGMCC 1.5033 / YUAN-3</strain>
    </source>
</reference>
<dbReference type="InterPro" id="IPR001296">
    <property type="entry name" value="Glyco_trans_1"/>
</dbReference>
<feature type="domain" description="Glycosyltransferase subfamily 4-like N-terminal" evidence="2">
    <location>
        <begin position="20"/>
        <end position="186"/>
    </location>
</feature>
<feature type="domain" description="Glycosyl transferase family 1" evidence="1">
    <location>
        <begin position="187"/>
        <end position="333"/>
    </location>
</feature>
<dbReference type="eggNOG" id="COG0297">
    <property type="taxonomic scope" value="Bacteria"/>
</dbReference>